<dbReference type="PhylomeDB" id="A0A0G4F0K0"/>
<dbReference type="Pfam" id="PF00155">
    <property type="entry name" value="Aminotran_1_2"/>
    <property type="match status" value="1"/>
</dbReference>
<evidence type="ECO:0000256" key="8">
    <source>
        <dbReference type="RuleBase" id="RU000480"/>
    </source>
</evidence>
<feature type="domain" description="Aminotransferase class I/classII large" evidence="9">
    <location>
        <begin position="131"/>
        <end position="496"/>
    </location>
</feature>
<proteinExistence type="inferred from homology"/>
<keyword evidence="5 8" id="KW-0808">Transferase</keyword>
<dbReference type="InterPro" id="IPR015421">
    <property type="entry name" value="PyrdxlP-dep_Trfase_major"/>
</dbReference>
<keyword evidence="4 8" id="KW-0032">Aminotransferase</keyword>
<protein>
    <recommendedName>
        <fullName evidence="8">Aspartate aminotransferase</fullName>
        <ecNumber evidence="8">2.6.1.1</ecNumber>
    </recommendedName>
</protein>
<dbReference type="InterPro" id="IPR000796">
    <property type="entry name" value="Asp_trans"/>
</dbReference>
<dbReference type="FunFam" id="3.40.640.10:FF:000066">
    <property type="entry name" value="Aspartate aminotransferase"/>
    <property type="match status" value="1"/>
</dbReference>
<comment type="similarity">
    <text evidence="2">Belongs to the class-I pyridoxal-phosphate-dependent aminotransferase family.</text>
</comment>
<evidence type="ECO:0000256" key="6">
    <source>
        <dbReference type="ARBA" id="ARBA00022898"/>
    </source>
</evidence>
<dbReference type="InterPro" id="IPR015424">
    <property type="entry name" value="PyrdxlP-dep_Trfase"/>
</dbReference>
<dbReference type="VEuPathDB" id="CryptoDB:Cvel_14591"/>
<evidence type="ECO:0000256" key="3">
    <source>
        <dbReference type="ARBA" id="ARBA00011738"/>
    </source>
</evidence>
<comment type="catalytic activity">
    <reaction evidence="7 8">
        <text>L-aspartate + 2-oxoglutarate = oxaloacetate + L-glutamate</text>
        <dbReference type="Rhea" id="RHEA:21824"/>
        <dbReference type="ChEBI" id="CHEBI:16452"/>
        <dbReference type="ChEBI" id="CHEBI:16810"/>
        <dbReference type="ChEBI" id="CHEBI:29985"/>
        <dbReference type="ChEBI" id="CHEBI:29991"/>
        <dbReference type="EC" id="2.6.1.1"/>
    </reaction>
</comment>
<dbReference type="Gene3D" id="3.90.1150.10">
    <property type="entry name" value="Aspartate Aminotransferase, domain 1"/>
    <property type="match status" value="1"/>
</dbReference>
<sequence>MNTAVPQSPILLCVEAPELPHSNRSLIFGLQLRWRSRGVEPTLMNCRLVAFLLSSVFFSCIRLSHSFLLSPTLQQKRGASVSAFSTPHTAKRSEALTIMPAGASWFEKLEEAPPDPILGTALAYKADTNPNKVDLGIGAYRDETGKPVVLPVVREVERQIAADEALNKEYLPIDGWAPLKKLTQQLLLGEDPSIDLSRICSLQALSGTGALRVGFEFLKTVGMEICYVSDPTWGNHKDILKKSGIECRTYPYWDPASRSLDFKGMTETLRAAPEGSVVLLHSCAHNPTGVDPTEAQWGEILSIVQEKKLFPFFDNAYQGYASGDLEKDGAAVRMFEKAGLEMICAQSFAKNFGLYGERIGMLHLFCANFERAKVVLSRIKLVVRPMYSSPPRHGAMLVSRILEDPALKKRWETELKEIAGRILKVRSLLRKALEERKTPGTWEHITNQIGMFSFTGLTVAQSERMTQKHHVYMLKSGRISLAGLNDNNIGYVADAIYEVLTSEGAKL</sequence>
<evidence type="ECO:0000313" key="10">
    <source>
        <dbReference type="EMBL" id="CEM05371.1"/>
    </source>
</evidence>
<dbReference type="PRINTS" id="PR00799">
    <property type="entry name" value="TRANSAMINASE"/>
</dbReference>
<comment type="subunit">
    <text evidence="3 8">Homodimer.</text>
</comment>
<keyword evidence="6" id="KW-0663">Pyridoxal phosphate</keyword>
<dbReference type="InterPro" id="IPR004839">
    <property type="entry name" value="Aminotransferase_I/II_large"/>
</dbReference>
<evidence type="ECO:0000259" key="9">
    <source>
        <dbReference type="Pfam" id="PF00155"/>
    </source>
</evidence>
<dbReference type="PROSITE" id="PS00105">
    <property type="entry name" value="AA_TRANSFER_CLASS_1"/>
    <property type="match status" value="1"/>
</dbReference>
<evidence type="ECO:0000256" key="4">
    <source>
        <dbReference type="ARBA" id="ARBA00022576"/>
    </source>
</evidence>
<dbReference type="InterPro" id="IPR004838">
    <property type="entry name" value="NHTrfase_class1_PyrdxlP-BS"/>
</dbReference>
<comment type="cofactor">
    <cofactor evidence="1">
        <name>pyridoxal 5'-phosphate</name>
        <dbReference type="ChEBI" id="CHEBI:597326"/>
    </cofactor>
</comment>
<dbReference type="AlphaFoldDB" id="A0A0G4F0K0"/>
<dbReference type="GO" id="GO:0030170">
    <property type="term" value="F:pyridoxal phosphate binding"/>
    <property type="evidence" value="ECO:0007669"/>
    <property type="project" value="InterPro"/>
</dbReference>
<dbReference type="GO" id="GO:0006520">
    <property type="term" value="P:amino acid metabolic process"/>
    <property type="evidence" value="ECO:0007669"/>
    <property type="project" value="InterPro"/>
</dbReference>
<dbReference type="Gene3D" id="3.40.640.10">
    <property type="entry name" value="Type I PLP-dependent aspartate aminotransferase-like (Major domain)"/>
    <property type="match status" value="1"/>
</dbReference>
<dbReference type="NCBIfam" id="NF006719">
    <property type="entry name" value="PRK09257.1"/>
    <property type="match status" value="1"/>
</dbReference>
<dbReference type="SUPFAM" id="SSF53383">
    <property type="entry name" value="PLP-dependent transferases"/>
    <property type="match status" value="1"/>
</dbReference>
<name>A0A0G4F0K0_9ALVE</name>
<reference evidence="10" key="1">
    <citation type="submission" date="2014-11" db="EMBL/GenBank/DDBJ databases">
        <authorList>
            <person name="Otto D Thomas"/>
            <person name="Naeem Raeece"/>
        </authorList>
    </citation>
    <scope>NUCLEOTIDE SEQUENCE</scope>
</reference>
<gene>
    <name evidence="10" type="ORF">Cvel_14591</name>
</gene>
<dbReference type="EC" id="2.6.1.1" evidence="8"/>
<evidence type="ECO:0000256" key="2">
    <source>
        <dbReference type="ARBA" id="ARBA00007441"/>
    </source>
</evidence>
<dbReference type="CDD" id="cd00609">
    <property type="entry name" value="AAT_like"/>
    <property type="match status" value="1"/>
</dbReference>
<dbReference type="PANTHER" id="PTHR11879">
    <property type="entry name" value="ASPARTATE AMINOTRANSFERASE"/>
    <property type="match status" value="1"/>
</dbReference>
<dbReference type="GO" id="GO:0004069">
    <property type="term" value="F:L-aspartate:2-oxoglutarate aminotransferase activity"/>
    <property type="evidence" value="ECO:0007669"/>
    <property type="project" value="UniProtKB-EC"/>
</dbReference>
<dbReference type="GO" id="GO:0005739">
    <property type="term" value="C:mitochondrion"/>
    <property type="evidence" value="ECO:0007669"/>
    <property type="project" value="TreeGrafter"/>
</dbReference>
<comment type="miscellaneous">
    <text evidence="8">In eukaryotes there are cytoplasmic, mitochondrial and chloroplastic isozymes.</text>
</comment>
<evidence type="ECO:0000256" key="1">
    <source>
        <dbReference type="ARBA" id="ARBA00001933"/>
    </source>
</evidence>
<evidence type="ECO:0000256" key="5">
    <source>
        <dbReference type="ARBA" id="ARBA00022679"/>
    </source>
</evidence>
<accession>A0A0G4F0K0</accession>
<dbReference type="PANTHER" id="PTHR11879:SF22">
    <property type="entry name" value="ASPARTATE AMINOTRANSFERASE, MITOCHONDRIAL"/>
    <property type="match status" value="1"/>
</dbReference>
<organism evidence="10">
    <name type="scientific">Chromera velia CCMP2878</name>
    <dbReference type="NCBI Taxonomy" id="1169474"/>
    <lineage>
        <taxon>Eukaryota</taxon>
        <taxon>Sar</taxon>
        <taxon>Alveolata</taxon>
        <taxon>Colpodellida</taxon>
        <taxon>Chromeraceae</taxon>
        <taxon>Chromera</taxon>
    </lineage>
</organism>
<dbReference type="FunFam" id="3.90.1150.10:FF:000001">
    <property type="entry name" value="Aspartate aminotransferase"/>
    <property type="match status" value="1"/>
</dbReference>
<dbReference type="InterPro" id="IPR015422">
    <property type="entry name" value="PyrdxlP-dep_Trfase_small"/>
</dbReference>
<evidence type="ECO:0000256" key="7">
    <source>
        <dbReference type="ARBA" id="ARBA00049185"/>
    </source>
</evidence>
<dbReference type="EMBL" id="CDMZ01000048">
    <property type="protein sequence ID" value="CEM05371.1"/>
    <property type="molecule type" value="Genomic_DNA"/>
</dbReference>